<dbReference type="InterPro" id="IPR050187">
    <property type="entry name" value="Lipid_Phosphate_FormReg"/>
</dbReference>
<dbReference type="AlphaFoldDB" id="A0A1I4FNF6"/>
<dbReference type="PANTHER" id="PTHR12358">
    <property type="entry name" value="SPHINGOSINE KINASE"/>
    <property type="match status" value="1"/>
</dbReference>
<evidence type="ECO:0000313" key="10">
    <source>
        <dbReference type="EMBL" id="SFL19452.1"/>
    </source>
</evidence>
<name>A0A1I4FNF6_9LACT</name>
<dbReference type="Pfam" id="PF00781">
    <property type="entry name" value="DAGK_cat"/>
    <property type="match status" value="1"/>
</dbReference>
<evidence type="ECO:0000256" key="1">
    <source>
        <dbReference type="ARBA" id="ARBA00001946"/>
    </source>
</evidence>
<dbReference type="InterPro" id="IPR016064">
    <property type="entry name" value="NAD/diacylglycerol_kinase_sf"/>
</dbReference>
<dbReference type="InterPro" id="IPR005218">
    <property type="entry name" value="Diacylglycerol/lipid_kinase"/>
</dbReference>
<dbReference type="InterPro" id="IPR045540">
    <property type="entry name" value="YegS/DAGK_C"/>
</dbReference>
<dbReference type="InterPro" id="IPR001206">
    <property type="entry name" value="Diacylglycerol_kinase_cat_dom"/>
</dbReference>
<dbReference type="NCBIfam" id="TIGR00147">
    <property type="entry name" value="YegS/Rv2252/BmrU family lipid kinase"/>
    <property type="match status" value="1"/>
</dbReference>
<evidence type="ECO:0000259" key="9">
    <source>
        <dbReference type="PROSITE" id="PS50146"/>
    </source>
</evidence>
<dbReference type="GO" id="GO:0005524">
    <property type="term" value="F:ATP binding"/>
    <property type="evidence" value="ECO:0007669"/>
    <property type="project" value="UniProtKB-KW"/>
</dbReference>
<dbReference type="PROSITE" id="PS50146">
    <property type="entry name" value="DAGK"/>
    <property type="match status" value="1"/>
</dbReference>
<reference evidence="10 11" key="1">
    <citation type="submission" date="2016-10" db="EMBL/GenBank/DDBJ databases">
        <authorList>
            <person name="de Groot N.N."/>
        </authorList>
    </citation>
    <scope>NUCLEOTIDE SEQUENCE [LARGE SCALE GENOMIC DNA]</scope>
    <source>
        <strain evidence="10 11">M79</strain>
    </source>
</reference>
<keyword evidence="5 10" id="KW-0418">Kinase</keyword>
<dbReference type="SMART" id="SM00046">
    <property type="entry name" value="DAGKc"/>
    <property type="match status" value="1"/>
</dbReference>
<dbReference type="GO" id="GO:0016301">
    <property type="term" value="F:kinase activity"/>
    <property type="evidence" value="ECO:0007669"/>
    <property type="project" value="UniProtKB-KW"/>
</dbReference>
<accession>A0A1I4FNF6</accession>
<evidence type="ECO:0000256" key="8">
    <source>
        <dbReference type="ARBA" id="ARBA00023264"/>
    </source>
</evidence>
<proteinExistence type="inferred from homology"/>
<organism evidence="10 11">
    <name type="scientific">Lactococcus garvieae</name>
    <dbReference type="NCBI Taxonomy" id="1363"/>
    <lineage>
        <taxon>Bacteria</taxon>
        <taxon>Bacillati</taxon>
        <taxon>Bacillota</taxon>
        <taxon>Bacilli</taxon>
        <taxon>Lactobacillales</taxon>
        <taxon>Streptococcaceae</taxon>
        <taxon>Lactococcus</taxon>
    </lineage>
</organism>
<dbReference type="Gene3D" id="3.40.50.10330">
    <property type="entry name" value="Probable inorganic polyphosphate/atp-NAD kinase, domain 1"/>
    <property type="match status" value="1"/>
</dbReference>
<keyword evidence="6" id="KW-0067">ATP-binding</keyword>
<evidence type="ECO:0000256" key="4">
    <source>
        <dbReference type="ARBA" id="ARBA00022741"/>
    </source>
</evidence>
<dbReference type="InterPro" id="IPR017438">
    <property type="entry name" value="ATP-NAD_kinase_N"/>
</dbReference>
<dbReference type="Proteomes" id="UP000181969">
    <property type="component" value="Unassembled WGS sequence"/>
</dbReference>
<dbReference type="OrthoDB" id="9786026at2"/>
<evidence type="ECO:0000256" key="6">
    <source>
        <dbReference type="ARBA" id="ARBA00022840"/>
    </source>
</evidence>
<dbReference type="EMBL" id="FOTJ01000002">
    <property type="protein sequence ID" value="SFL19452.1"/>
    <property type="molecule type" value="Genomic_DNA"/>
</dbReference>
<dbReference type="Pfam" id="PF19279">
    <property type="entry name" value="YegS_C"/>
    <property type="match status" value="1"/>
</dbReference>
<keyword evidence="7" id="KW-0443">Lipid metabolism</keyword>
<sequence>MIYYILANPNAGSRKGERSLKLLLPYLEKEGLSYKLFATEHTGQEASFIQKILEEKSTEDQLIILGGDGTISLALNALPDDLPFGYIPSGSGNDFARSLGLSFDPIQAFKNIRQNKTKDFYVIHYKSQSFSGYALNNVGIGLDAAIVKATNSGRMKNMLNALKLGRLSYFLTALHVLFSKKPFEISVYNMKNAFKFDNAFLLTFTKHPYFGGGIQIAPEATNLSKEIHLVELDRYSIPKIFSLIPSVLKGKHLDNNLFHHSVSTAAAVTPQSVQPVQIDGESFTIQANDTLTLTSEKRKIIC</sequence>
<dbReference type="GO" id="GO:0008654">
    <property type="term" value="P:phospholipid biosynthetic process"/>
    <property type="evidence" value="ECO:0007669"/>
    <property type="project" value="UniProtKB-KW"/>
</dbReference>
<gene>
    <name evidence="10" type="ORF">SAMN05216438_102105</name>
</gene>
<evidence type="ECO:0000256" key="7">
    <source>
        <dbReference type="ARBA" id="ARBA00023209"/>
    </source>
</evidence>
<keyword evidence="8" id="KW-1208">Phospholipid metabolism</keyword>
<evidence type="ECO:0000256" key="2">
    <source>
        <dbReference type="ARBA" id="ARBA00005983"/>
    </source>
</evidence>
<evidence type="ECO:0000313" key="11">
    <source>
        <dbReference type="Proteomes" id="UP000181969"/>
    </source>
</evidence>
<keyword evidence="7" id="KW-0594">Phospholipid biosynthesis</keyword>
<protein>
    <submittedName>
        <fullName evidence="10">Lipid kinase, YegS/Rv2252/BmrU family</fullName>
    </submittedName>
</protein>
<dbReference type="Gene3D" id="2.60.200.40">
    <property type="match status" value="1"/>
</dbReference>
<comment type="similarity">
    <text evidence="2">Belongs to the diacylglycerol/lipid kinase family.</text>
</comment>
<evidence type="ECO:0000256" key="5">
    <source>
        <dbReference type="ARBA" id="ARBA00022777"/>
    </source>
</evidence>
<evidence type="ECO:0000256" key="3">
    <source>
        <dbReference type="ARBA" id="ARBA00022679"/>
    </source>
</evidence>
<dbReference type="PANTHER" id="PTHR12358:SF54">
    <property type="entry name" value="SPHINGOSINE KINASE RELATED PROTEIN"/>
    <property type="match status" value="1"/>
</dbReference>
<feature type="domain" description="DAGKc" evidence="9">
    <location>
        <begin position="1"/>
        <end position="129"/>
    </location>
</feature>
<dbReference type="RefSeq" id="WP_074750512.1">
    <property type="nucleotide sequence ID" value="NZ_CAXVJC010000004.1"/>
</dbReference>
<comment type="cofactor">
    <cofactor evidence="1">
        <name>Mg(2+)</name>
        <dbReference type="ChEBI" id="CHEBI:18420"/>
    </cofactor>
</comment>
<keyword evidence="7" id="KW-0444">Lipid biosynthesis</keyword>
<keyword evidence="3" id="KW-0808">Transferase</keyword>
<dbReference type="SUPFAM" id="SSF111331">
    <property type="entry name" value="NAD kinase/diacylglycerol kinase-like"/>
    <property type="match status" value="1"/>
</dbReference>
<keyword evidence="4" id="KW-0547">Nucleotide-binding</keyword>